<feature type="signal peptide" evidence="1">
    <location>
        <begin position="1"/>
        <end position="21"/>
    </location>
</feature>
<keyword evidence="4" id="KW-1185">Reference proteome</keyword>
<feature type="chain" id="PRO_5038560487" evidence="1">
    <location>
        <begin position="22"/>
        <end position="222"/>
    </location>
</feature>
<dbReference type="RefSeq" id="WP_184826820.1">
    <property type="nucleotide sequence ID" value="NZ_JACHMM010000001.1"/>
</dbReference>
<proteinExistence type="predicted"/>
<dbReference type="InterPro" id="IPR012347">
    <property type="entry name" value="Ferritin-like"/>
</dbReference>
<dbReference type="PROSITE" id="PS51257">
    <property type="entry name" value="PROKAR_LIPOPROTEIN"/>
    <property type="match status" value="1"/>
</dbReference>
<dbReference type="PANTHER" id="PTHR36933">
    <property type="entry name" value="SLL0788 PROTEIN"/>
    <property type="match status" value="1"/>
</dbReference>
<dbReference type="PANTHER" id="PTHR36933:SF1">
    <property type="entry name" value="SLL0788 PROTEIN"/>
    <property type="match status" value="1"/>
</dbReference>
<reference evidence="3 4" key="1">
    <citation type="submission" date="2020-08" db="EMBL/GenBank/DDBJ databases">
        <title>Sequencing the genomes of 1000 actinobacteria strains.</title>
        <authorList>
            <person name="Klenk H.-P."/>
        </authorList>
    </citation>
    <scope>NUCLEOTIDE SEQUENCE [LARGE SCALE GENOMIC DNA]</scope>
    <source>
        <strain evidence="3 4">DSM 102122</strain>
    </source>
</reference>
<dbReference type="EMBL" id="JACHMM010000001">
    <property type="protein sequence ID" value="MBB5790620.1"/>
    <property type="molecule type" value="Genomic_DNA"/>
</dbReference>
<evidence type="ECO:0000313" key="4">
    <source>
        <dbReference type="Proteomes" id="UP000542813"/>
    </source>
</evidence>
<gene>
    <name evidence="3" type="ORF">HD601_005195</name>
</gene>
<evidence type="ECO:0000313" key="3">
    <source>
        <dbReference type="EMBL" id="MBB5790620.1"/>
    </source>
</evidence>
<dbReference type="Pfam" id="PF03713">
    <property type="entry name" value="DUF305"/>
    <property type="match status" value="1"/>
</dbReference>
<accession>A0A7W9GV16</accession>
<evidence type="ECO:0000256" key="1">
    <source>
        <dbReference type="SAM" id="SignalP"/>
    </source>
</evidence>
<dbReference type="AlphaFoldDB" id="A0A7W9GV16"/>
<dbReference type="Proteomes" id="UP000542813">
    <property type="component" value="Unassembled WGS sequence"/>
</dbReference>
<feature type="domain" description="DUF305" evidence="2">
    <location>
        <begin position="76"/>
        <end position="219"/>
    </location>
</feature>
<protein>
    <submittedName>
        <fullName evidence="3">Uncharacterized protein (DUF305 family)</fullName>
    </submittedName>
</protein>
<organism evidence="3 4">
    <name type="scientific">Jiangella mangrovi</name>
    <dbReference type="NCBI Taxonomy" id="1524084"/>
    <lineage>
        <taxon>Bacteria</taxon>
        <taxon>Bacillati</taxon>
        <taxon>Actinomycetota</taxon>
        <taxon>Actinomycetes</taxon>
        <taxon>Jiangellales</taxon>
        <taxon>Jiangellaceae</taxon>
        <taxon>Jiangella</taxon>
    </lineage>
</organism>
<evidence type="ECO:0000259" key="2">
    <source>
        <dbReference type="Pfam" id="PF03713"/>
    </source>
</evidence>
<dbReference type="Gene3D" id="1.20.1260.10">
    <property type="match status" value="1"/>
</dbReference>
<sequence>MPRVSIGLTATAAAAALLALAGCSDDGATDRGVAAATTTATSDTRVVAPGAPGETADVIAPGEEFEVVEGGYSELDVRFVEQMIPHHRQALQMAELAQERAQDDRVVLVADRIVAGQGPEITALESWLEQRGLPVPAADAAHDHALPGMISPLQLEQLENTTGAEFDELFLTYMSQHHAGAVEMADPMIVEGTDQLAVEMATDVSVTQGAEIGRMREILDSL</sequence>
<name>A0A7W9GV16_9ACTN</name>
<comment type="caution">
    <text evidence="3">The sequence shown here is derived from an EMBL/GenBank/DDBJ whole genome shotgun (WGS) entry which is preliminary data.</text>
</comment>
<keyword evidence="1" id="KW-0732">Signal</keyword>
<dbReference type="InterPro" id="IPR005183">
    <property type="entry name" value="DUF305_CopM-like"/>
</dbReference>